<protein>
    <submittedName>
        <fullName evidence="1">Uncharacterized protein</fullName>
    </submittedName>
</protein>
<proteinExistence type="predicted"/>
<sequence>MAGLCEGGNEPAVSLNGSKYKYSRDIKLVYKWKNDTFNIYKKNILRIMVQNISKCMFTVLFMLPSSPRRHVNSTFFLLSSESILLSVSGRCGAEYDIVPHIMRTAALVKLLTSETSERKLRDRIGKQIYCTGKEFSHEISVNVCDRCSPSIVMNLRSYDSISSLCLMYTLHGPFVNYSVFRISPDRWTTMTSRRSEIGTKLLEEGHDRMHRKSCPSEKLERIYREAMRPIRCSERGYITITAKIVFFRSVRFVR</sequence>
<comment type="caution">
    <text evidence="1">The sequence shown here is derived from an EMBL/GenBank/DDBJ whole genome shotgun (WGS) entry which is preliminary data.</text>
</comment>
<organism evidence="1 2">
    <name type="scientific">Periplaneta americana</name>
    <name type="common">American cockroach</name>
    <name type="synonym">Blatta americana</name>
    <dbReference type="NCBI Taxonomy" id="6978"/>
    <lineage>
        <taxon>Eukaryota</taxon>
        <taxon>Metazoa</taxon>
        <taxon>Ecdysozoa</taxon>
        <taxon>Arthropoda</taxon>
        <taxon>Hexapoda</taxon>
        <taxon>Insecta</taxon>
        <taxon>Pterygota</taxon>
        <taxon>Neoptera</taxon>
        <taxon>Polyneoptera</taxon>
        <taxon>Dictyoptera</taxon>
        <taxon>Blattodea</taxon>
        <taxon>Blattoidea</taxon>
        <taxon>Blattidae</taxon>
        <taxon>Blattinae</taxon>
        <taxon>Periplaneta</taxon>
    </lineage>
</organism>
<reference evidence="1 2" key="1">
    <citation type="journal article" date="2022" name="Allergy">
        <title>Genome assembly and annotation of Periplaneta americana reveal a comprehensive cockroach allergen profile.</title>
        <authorList>
            <person name="Wang L."/>
            <person name="Xiong Q."/>
            <person name="Saelim N."/>
            <person name="Wang L."/>
            <person name="Nong W."/>
            <person name="Wan A.T."/>
            <person name="Shi M."/>
            <person name="Liu X."/>
            <person name="Cao Q."/>
            <person name="Hui J.H.L."/>
            <person name="Sookrung N."/>
            <person name="Leung T.F."/>
            <person name="Tungtrongchitr A."/>
            <person name="Tsui S.K.W."/>
        </authorList>
    </citation>
    <scope>NUCLEOTIDE SEQUENCE [LARGE SCALE GENOMIC DNA]</scope>
    <source>
        <strain evidence="1">PWHHKU_190912</strain>
    </source>
</reference>
<evidence type="ECO:0000313" key="2">
    <source>
        <dbReference type="Proteomes" id="UP001148838"/>
    </source>
</evidence>
<dbReference type="EMBL" id="JAJSOF020000029">
    <property type="protein sequence ID" value="KAJ4432338.1"/>
    <property type="molecule type" value="Genomic_DNA"/>
</dbReference>
<name>A0ABQ8SEH1_PERAM</name>
<keyword evidence="2" id="KW-1185">Reference proteome</keyword>
<accession>A0ABQ8SEH1</accession>
<dbReference type="Proteomes" id="UP001148838">
    <property type="component" value="Unassembled WGS sequence"/>
</dbReference>
<gene>
    <name evidence="1" type="ORF">ANN_20957</name>
</gene>
<evidence type="ECO:0000313" key="1">
    <source>
        <dbReference type="EMBL" id="KAJ4432338.1"/>
    </source>
</evidence>